<dbReference type="Gene3D" id="1.20.1720.10">
    <property type="entry name" value="Multidrug resistance protein D"/>
    <property type="match status" value="1"/>
</dbReference>
<evidence type="ECO:0000256" key="6">
    <source>
        <dbReference type="ARBA" id="ARBA00023136"/>
    </source>
</evidence>
<feature type="transmembrane region" description="Helical" evidence="8">
    <location>
        <begin position="345"/>
        <end position="368"/>
    </location>
</feature>
<keyword evidence="11" id="KW-1185">Reference proteome</keyword>
<accession>A0ABV5MF06</accession>
<dbReference type="InterPro" id="IPR036259">
    <property type="entry name" value="MFS_trans_sf"/>
</dbReference>
<evidence type="ECO:0000256" key="1">
    <source>
        <dbReference type="ARBA" id="ARBA00004651"/>
    </source>
</evidence>
<organism evidence="10 11">
    <name type="scientific">Dactylosporangium vinaceum</name>
    <dbReference type="NCBI Taxonomy" id="53362"/>
    <lineage>
        <taxon>Bacteria</taxon>
        <taxon>Bacillati</taxon>
        <taxon>Actinomycetota</taxon>
        <taxon>Actinomycetes</taxon>
        <taxon>Micromonosporales</taxon>
        <taxon>Micromonosporaceae</taxon>
        <taxon>Dactylosporangium</taxon>
    </lineage>
</organism>
<proteinExistence type="predicted"/>
<feature type="transmembrane region" description="Helical" evidence="8">
    <location>
        <begin position="121"/>
        <end position="143"/>
    </location>
</feature>
<dbReference type="InterPro" id="IPR020846">
    <property type="entry name" value="MFS_dom"/>
</dbReference>
<feature type="transmembrane region" description="Helical" evidence="8">
    <location>
        <begin position="155"/>
        <end position="173"/>
    </location>
</feature>
<dbReference type="Gene3D" id="1.20.1250.20">
    <property type="entry name" value="MFS general substrate transporter like domains"/>
    <property type="match status" value="1"/>
</dbReference>
<evidence type="ECO:0000256" key="7">
    <source>
        <dbReference type="SAM" id="MobiDB-lite"/>
    </source>
</evidence>
<evidence type="ECO:0000256" key="4">
    <source>
        <dbReference type="ARBA" id="ARBA00022692"/>
    </source>
</evidence>
<feature type="transmembrane region" description="Helical" evidence="8">
    <location>
        <begin position="185"/>
        <end position="205"/>
    </location>
</feature>
<dbReference type="PANTHER" id="PTHR42718:SF46">
    <property type="entry name" value="BLR6921 PROTEIN"/>
    <property type="match status" value="1"/>
</dbReference>
<feature type="transmembrane region" description="Helical" evidence="8">
    <location>
        <begin position="29"/>
        <end position="52"/>
    </location>
</feature>
<dbReference type="PROSITE" id="PS50850">
    <property type="entry name" value="MFS"/>
    <property type="match status" value="1"/>
</dbReference>
<keyword evidence="2" id="KW-0813">Transport</keyword>
<keyword evidence="3" id="KW-1003">Cell membrane</keyword>
<evidence type="ECO:0000256" key="5">
    <source>
        <dbReference type="ARBA" id="ARBA00022989"/>
    </source>
</evidence>
<evidence type="ECO:0000256" key="8">
    <source>
        <dbReference type="SAM" id="Phobius"/>
    </source>
</evidence>
<feature type="transmembrane region" description="Helical" evidence="8">
    <location>
        <begin position="421"/>
        <end position="440"/>
    </location>
</feature>
<sequence length="487" mass="49835">MTEHPSTQFARPVEASPPAPGADGSRSRIALLLIVCAQFLIILDSSIVTVALPNIQHSLHFSAVGVQGVVTAYNVAFAGALILGGRVGDMVGRRRMFWIGMVTFALTSLLCGLAVNATMLIVARALQGFSAAVIAPTALALLTTTFPEGPVRNRAMSTFSVATVLGFVGGLVLSGPLVDWPGWPSVFYVAVPVGLVVAALAPRYVNPVPARRSRVDVLGAVLVTAAVAVIVIAPGQGATHGWTSARFLLTLAAGLVLLGAFVLVETRAAEPLVRLGFFRVRTVRAANAVTLIGGAMNGAGYLLLTLYLQEVLHYTPIQAGLAVAPTGVANVLLGRVAGKLVTRFGVRTMMTVATAVGALSIAALALSLRPHQSYGVLVVPIVLMGMCFLMTTVSATIGAVAGVSNAEQGLAGGLRQTSLQLGIALGVAAFVSVAASRTASVSGGAHPMAADAALVSGFQVGLLALAAFALLAALIAWAGFRPARSRV</sequence>
<protein>
    <submittedName>
        <fullName evidence="10">MFS transporter</fullName>
    </submittedName>
</protein>
<keyword evidence="6 8" id="KW-0472">Membrane</keyword>
<evidence type="ECO:0000256" key="3">
    <source>
        <dbReference type="ARBA" id="ARBA00022475"/>
    </source>
</evidence>
<feature type="transmembrane region" description="Helical" evidence="8">
    <location>
        <begin position="314"/>
        <end position="333"/>
    </location>
</feature>
<feature type="region of interest" description="Disordered" evidence="7">
    <location>
        <begin position="1"/>
        <end position="21"/>
    </location>
</feature>
<evidence type="ECO:0000313" key="10">
    <source>
        <dbReference type="EMBL" id="MFB9447228.1"/>
    </source>
</evidence>
<feature type="transmembrane region" description="Helical" evidence="8">
    <location>
        <begin position="96"/>
        <end position="115"/>
    </location>
</feature>
<dbReference type="CDD" id="cd17321">
    <property type="entry name" value="MFS_MMR_MDR_like"/>
    <property type="match status" value="1"/>
</dbReference>
<keyword evidence="5 8" id="KW-1133">Transmembrane helix</keyword>
<comment type="caution">
    <text evidence="10">The sequence shown here is derived from an EMBL/GenBank/DDBJ whole genome shotgun (WGS) entry which is preliminary data.</text>
</comment>
<feature type="transmembrane region" description="Helical" evidence="8">
    <location>
        <begin position="217"/>
        <end position="235"/>
    </location>
</feature>
<comment type="subcellular location">
    <subcellularLocation>
        <location evidence="1">Cell membrane</location>
        <topology evidence="1">Multi-pass membrane protein</topology>
    </subcellularLocation>
</comment>
<dbReference type="PANTHER" id="PTHR42718">
    <property type="entry name" value="MAJOR FACILITATOR SUPERFAMILY MULTIDRUG TRANSPORTER MFSC"/>
    <property type="match status" value="1"/>
</dbReference>
<keyword evidence="4 8" id="KW-0812">Transmembrane</keyword>
<gene>
    <name evidence="10" type="ORF">ACFFTR_29400</name>
</gene>
<dbReference type="RefSeq" id="WP_223092521.1">
    <property type="nucleotide sequence ID" value="NZ_CP061913.1"/>
</dbReference>
<name>A0ABV5MF06_9ACTN</name>
<feature type="transmembrane region" description="Helical" evidence="8">
    <location>
        <begin position="64"/>
        <end position="84"/>
    </location>
</feature>
<dbReference type="SUPFAM" id="SSF103473">
    <property type="entry name" value="MFS general substrate transporter"/>
    <property type="match status" value="1"/>
</dbReference>
<feature type="transmembrane region" description="Helical" evidence="8">
    <location>
        <begin position="247"/>
        <end position="264"/>
    </location>
</feature>
<feature type="transmembrane region" description="Helical" evidence="8">
    <location>
        <begin position="374"/>
        <end position="400"/>
    </location>
</feature>
<evidence type="ECO:0000256" key="2">
    <source>
        <dbReference type="ARBA" id="ARBA00022448"/>
    </source>
</evidence>
<feature type="transmembrane region" description="Helical" evidence="8">
    <location>
        <begin position="460"/>
        <end position="480"/>
    </location>
</feature>
<dbReference type="EMBL" id="JBHMCA010000052">
    <property type="protein sequence ID" value="MFB9447228.1"/>
    <property type="molecule type" value="Genomic_DNA"/>
</dbReference>
<dbReference type="Proteomes" id="UP001589608">
    <property type="component" value="Unassembled WGS sequence"/>
</dbReference>
<reference evidence="10 11" key="1">
    <citation type="submission" date="2024-09" db="EMBL/GenBank/DDBJ databases">
        <authorList>
            <person name="Sun Q."/>
            <person name="Mori K."/>
        </authorList>
    </citation>
    <scope>NUCLEOTIDE SEQUENCE [LARGE SCALE GENOMIC DNA]</scope>
    <source>
        <strain evidence="10 11">JCM 3307</strain>
    </source>
</reference>
<evidence type="ECO:0000259" key="9">
    <source>
        <dbReference type="PROSITE" id="PS50850"/>
    </source>
</evidence>
<evidence type="ECO:0000313" key="11">
    <source>
        <dbReference type="Proteomes" id="UP001589608"/>
    </source>
</evidence>
<feature type="domain" description="Major facilitator superfamily (MFS) profile" evidence="9">
    <location>
        <begin position="30"/>
        <end position="484"/>
    </location>
</feature>
<feature type="transmembrane region" description="Helical" evidence="8">
    <location>
        <begin position="285"/>
        <end position="308"/>
    </location>
</feature>
<dbReference type="Pfam" id="PF07690">
    <property type="entry name" value="MFS_1"/>
    <property type="match status" value="1"/>
</dbReference>
<dbReference type="InterPro" id="IPR011701">
    <property type="entry name" value="MFS"/>
</dbReference>